<dbReference type="Proteomes" id="UP000028524">
    <property type="component" value="Unassembled WGS sequence"/>
</dbReference>
<dbReference type="PANTHER" id="PTHR37987:SF1">
    <property type="entry name" value="OXO-4-HYDROXY-4-CARBOXY-5-UREIDOIMIDAZOLINE DECARBOXYLASE DOMAIN-CONTAINING PROTEIN"/>
    <property type="match status" value="1"/>
</dbReference>
<dbReference type="OrthoDB" id="5398391at2759"/>
<proteinExistence type="predicted"/>
<reference evidence="3 4" key="1">
    <citation type="journal article" date="2014" name="BMC Genomics">
        <title>Comparative genome sequencing reveals chemotype-specific gene clusters in the toxigenic black mold Stachybotrys.</title>
        <authorList>
            <person name="Semeiks J."/>
            <person name="Borek D."/>
            <person name="Otwinowski Z."/>
            <person name="Grishin N.V."/>
        </authorList>
    </citation>
    <scope>NUCLEOTIDE SEQUENCE [LARGE SCALE GENOMIC DNA]</scope>
    <source>
        <strain evidence="3 4">IBT 40285</strain>
    </source>
</reference>
<dbReference type="AlphaFoldDB" id="A0A084QQ01"/>
<dbReference type="InParanoid" id="A0A084QQ01"/>
<feature type="domain" description="Oxo-4-hydroxy-4-carboxy-5-ureidoimidazoline decarboxylase" evidence="2">
    <location>
        <begin position="21"/>
        <end position="173"/>
    </location>
</feature>
<dbReference type="OMA" id="AIQAMCD"/>
<dbReference type="SUPFAM" id="SSF158694">
    <property type="entry name" value="UraD-Like"/>
    <property type="match status" value="1"/>
</dbReference>
<keyword evidence="1" id="KW-0659">Purine metabolism</keyword>
<dbReference type="InterPro" id="IPR018020">
    <property type="entry name" value="OHCU_decarboxylase"/>
</dbReference>
<dbReference type="PANTHER" id="PTHR37987">
    <property type="entry name" value="CHROMOSOME 9, WHOLE GENOME SHOTGUN SEQUENCE"/>
    <property type="match status" value="1"/>
</dbReference>
<evidence type="ECO:0000313" key="4">
    <source>
        <dbReference type="Proteomes" id="UP000028524"/>
    </source>
</evidence>
<evidence type="ECO:0000313" key="3">
    <source>
        <dbReference type="EMBL" id="KFA66036.1"/>
    </source>
</evidence>
<name>A0A084QQ01_STAC4</name>
<accession>A0A084QQ01</accession>
<dbReference type="InterPro" id="IPR036778">
    <property type="entry name" value="OHCU_decarboxylase_sf"/>
</dbReference>
<dbReference type="Pfam" id="PF09349">
    <property type="entry name" value="OHCU_decarbox"/>
    <property type="match status" value="1"/>
</dbReference>
<dbReference type="HOGENOM" id="CLU_092522_0_1_1"/>
<dbReference type="GO" id="GO:0006144">
    <property type="term" value="P:purine nucleobase metabolic process"/>
    <property type="evidence" value="ECO:0007669"/>
    <property type="project" value="UniProtKB-KW"/>
</dbReference>
<keyword evidence="4" id="KW-1185">Reference proteome</keyword>
<evidence type="ECO:0000259" key="2">
    <source>
        <dbReference type="Pfam" id="PF09349"/>
    </source>
</evidence>
<sequence>MSVPLGVLPHIGVLHSCTEFTQVFVLDSLFEPSPAIHATLLPVVRANQWASYPQLIDACRAQLFSLAARSSVESPDPTLLAILGSHPRLGDKHVDSAQSSAEQANLQSERQHLVALNEAYEQTFPGLRYVVFVNGRSTPEIVEDMQARIARRDYGSEVDAALQAMCDIAKDRASKLRMVVDSALNMRATLNNEANGGH</sequence>
<evidence type="ECO:0000256" key="1">
    <source>
        <dbReference type="ARBA" id="ARBA00022631"/>
    </source>
</evidence>
<dbReference type="EMBL" id="KL660504">
    <property type="protein sequence ID" value="KFA66036.1"/>
    <property type="molecule type" value="Genomic_DNA"/>
</dbReference>
<protein>
    <recommendedName>
        <fullName evidence="2">Oxo-4-hydroxy-4-carboxy-5-ureidoimidazoline decarboxylase domain-containing protein</fullName>
    </recommendedName>
</protein>
<organism evidence="3 4">
    <name type="scientific">Stachybotrys chlorohalonatus (strain IBT 40285)</name>
    <dbReference type="NCBI Taxonomy" id="1283841"/>
    <lineage>
        <taxon>Eukaryota</taxon>
        <taxon>Fungi</taxon>
        <taxon>Dikarya</taxon>
        <taxon>Ascomycota</taxon>
        <taxon>Pezizomycotina</taxon>
        <taxon>Sordariomycetes</taxon>
        <taxon>Hypocreomycetidae</taxon>
        <taxon>Hypocreales</taxon>
        <taxon>Stachybotryaceae</taxon>
        <taxon>Stachybotrys</taxon>
    </lineage>
</organism>
<gene>
    <name evidence="3" type="ORF">S40285_03693</name>
</gene>
<dbReference type="Gene3D" id="1.10.3330.10">
    <property type="entry name" value="Oxo-4-hydroxy-4-carboxy-5-ureidoimidazoline decarboxylase"/>
    <property type="match status" value="1"/>
</dbReference>